<dbReference type="GO" id="GO:0003677">
    <property type="term" value="F:DNA binding"/>
    <property type="evidence" value="ECO:0007669"/>
    <property type="project" value="InterPro"/>
</dbReference>
<dbReference type="PANTHER" id="PTHR37299">
    <property type="entry name" value="TRANSCRIPTIONAL REGULATOR-RELATED"/>
    <property type="match status" value="1"/>
</dbReference>
<keyword evidence="5" id="KW-1185">Reference proteome</keyword>
<dbReference type="Gene3D" id="2.40.50.1020">
    <property type="entry name" value="LytTr DNA-binding domain"/>
    <property type="match status" value="1"/>
</dbReference>
<dbReference type="GO" id="GO:0000156">
    <property type="term" value="F:phosphorelay response regulator activity"/>
    <property type="evidence" value="ECO:0007669"/>
    <property type="project" value="InterPro"/>
</dbReference>
<organism evidence="4 5">
    <name type="scientific">Flavobacterium supellecticarium</name>
    <dbReference type="NCBI Taxonomy" id="2565924"/>
    <lineage>
        <taxon>Bacteria</taxon>
        <taxon>Pseudomonadati</taxon>
        <taxon>Bacteroidota</taxon>
        <taxon>Flavobacteriia</taxon>
        <taxon>Flavobacteriales</taxon>
        <taxon>Flavobacteriaceae</taxon>
        <taxon>Flavobacterium</taxon>
    </lineage>
</organism>
<sequence>MSAPLQILIVEDEYITQKTISVFLREMGYHVVGCAMQADEALRYLNQHTVDFVILDITIKGEKDGIWLAEKLHQQYSIPYIFLTAYVDDVTVKNAIATNPYGYLVKPFQKAALFSAIEIALINFNKCQQVKKETPASIVVKHQDIFEKVTLDHLYYIESQKNYLILTTSHKQYRIRATVTDFLEKLPENFIKTHKGFIVNTNKIQSFSSNVVTINGQKIPVSKTYKDIVFNSLHHSTLKQ</sequence>
<gene>
    <name evidence="4" type="ORF">E6C50_16170</name>
</gene>
<dbReference type="OrthoDB" id="2962330at2"/>
<dbReference type="Pfam" id="PF04397">
    <property type="entry name" value="LytTR"/>
    <property type="match status" value="1"/>
</dbReference>
<reference evidence="4 5" key="1">
    <citation type="submission" date="2019-04" db="EMBL/GenBank/DDBJ databases">
        <title>Flavobacterium sp. nov. isolated from construction timber.</title>
        <authorList>
            <person name="Lin S.-Y."/>
            <person name="Chang C.-T."/>
            <person name="Young C.-C."/>
        </authorList>
    </citation>
    <scope>NUCLEOTIDE SEQUENCE [LARGE SCALE GENOMIC DNA]</scope>
    <source>
        <strain evidence="4 5">CC-CTC003</strain>
    </source>
</reference>
<dbReference type="AlphaFoldDB" id="A0A4S3ZQX0"/>
<proteinExistence type="predicted"/>
<protein>
    <submittedName>
        <fullName evidence="4">Response regulator</fullName>
    </submittedName>
</protein>
<keyword evidence="1" id="KW-0597">Phosphoprotein</keyword>
<dbReference type="Proteomes" id="UP000307507">
    <property type="component" value="Unassembled WGS sequence"/>
</dbReference>
<feature type="modified residue" description="4-aspartylphosphate" evidence="1">
    <location>
        <position position="56"/>
    </location>
</feature>
<dbReference type="SUPFAM" id="SSF52172">
    <property type="entry name" value="CheY-like"/>
    <property type="match status" value="1"/>
</dbReference>
<dbReference type="InterPro" id="IPR046947">
    <property type="entry name" value="LytR-like"/>
</dbReference>
<evidence type="ECO:0000259" key="3">
    <source>
        <dbReference type="PROSITE" id="PS50930"/>
    </source>
</evidence>
<dbReference type="InterPro" id="IPR007492">
    <property type="entry name" value="LytTR_DNA-bd_dom"/>
</dbReference>
<dbReference type="EMBL" id="SSNZ01000010">
    <property type="protein sequence ID" value="THF47968.1"/>
    <property type="molecule type" value="Genomic_DNA"/>
</dbReference>
<dbReference type="CDD" id="cd17534">
    <property type="entry name" value="REC_DC-like"/>
    <property type="match status" value="1"/>
</dbReference>
<evidence type="ECO:0000313" key="5">
    <source>
        <dbReference type="Proteomes" id="UP000307507"/>
    </source>
</evidence>
<evidence type="ECO:0000256" key="1">
    <source>
        <dbReference type="PROSITE-ProRule" id="PRU00169"/>
    </source>
</evidence>
<dbReference type="InterPro" id="IPR001789">
    <property type="entry name" value="Sig_transdc_resp-reg_receiver"/>
</dbReference>
<comment type="caution">
    <text evidence="4">The sequence shown here is derived from an EMBL/GenBank/DDBJ whole genome shotgun (WGS) entry which is preliminary data.</text>
</comment>
<dbReference type="SMART" id="SM00448">
    <property type="entry name" value="REC"/>
    <property type="match status" value="1"/>
</dbReference>
<dbReference type="SMART" id="SM00850">
    <property type="entry name" value="LytTR"/>
    <property type="match status" value="1"/>
</dbReference>
<feature type="domain" description="Response regulatory" evidence="2">
    <location>
        <begin position="6"/>
        <end position="121"/>
    </location>
</feature>
<evidence type="ECO:0000313" key="4">
    <source>
        <dbReference type="EMBL" id="THF47968.1"/>
    </source>
</evidence>
<dbReference type="Pfam" id="PF00072">
    <property type="entry name" value="Response_reg"/>
    <property type="match status" value="1"/>
</dbReference>
<evidence type="ECO:0000259" key="2">
    <source>
        <dbReference type="PROSITE" id="PS50110"/>
    </source>
</evidence>
<dbReference type="PANTHER" id="PTHR37299:SF1">
    <property type="entry name" value="STAGE 0 SPORULATION PROTEIN A HOMOLOG"/>
    <property type="match status" value="1"/>
</dbReference>
<dbReference type="PROSITE" id="PS50930">
    <property type="entry name" value="HTH_LYTTR"/>
    <property type="match status" value="1"/>
</dbReference>
<dbReference type="PROSITE" id="PS50110">
    <property type="entry name" value="RESPONSE_REGULATORY"/>
    <property type="match status" value="1"/>
</dbReference>
<dbReference type="InterPro" id="IPR011006">
    <property type="entry name" value="CheY-like_superfamily"/>
</dbReference>
<dbReference type="Gene3D" id="3.40.50.2300">
    <property type="match status" value="1"/>
</dbReference>
<feature type="domain" description="HTH LytTR-type" evidence="3">
    <location>
        <begin position="138"/>
        <end position="206"/>
    </location>
</feature>
<dbReference type="RefSeq" id="WP_136404282.1">
    <property type="nucleotide sequence ID" value="NZ_SSNZ01000010.1"/>
</dbReference>
<name>A0A4S3ZQX0_9FLAO</name>
<accession>A0A4S3ZQX0</accession>